<feature type="transmembrane region" description="Helical" evidence="6">
    <location>
        <begin position="331"/>
        <end position="352"/>
    </location>
</feature>
<dbReference type="EMBL" id="LGRN01000247">
    <property type="protein sequence ID" value="OJD14060.1"/>
    <property type="molecule type" value="Genomic_DNA"/>
</dbReference>
<dbReference type="InterPro" id="IPR011701">
    <property type="entry name" value="MFS"/>
</dbReference>
<gene>
    <name evidence="7" type="ORF">AJ78_05566</name>
</gene>
<dbReference type="InterPro" id="IPR036259">
    <property type="entry name" value="MFS_trans_sf"/>
</dbReference>
<dbReference type="OrthoDB" id="2241241at2759"/>
<evidence type="ECO:0000256" key="2">
    <source>
        <dbReference type="ARBA" id="ARBA00022692"/>
    </source>
</evidence>
<proteinExistence type="predicted"/>
<evidence type="ECO:0000313" key="8">
    <source>
        <dbReference type="Proteomes" id="UP000182235"/>
    </source>
</evidence>
<feature type="transmembrane region" description="Helical" evidence="6">
    <location>
        <begin position="203"/>
        <end position="224"/>
    </location>
</feature>
<reference evidence="7 8" key="1">
    <citation type="submission" date="2015-07" db="EMBL/GenBank/DDBJ databases">
        <title>Emmonsia species relationships and genome sequence.</title>
        <authorList>
            <consortium name="The Broad Institute Genomics Platform"/>
            <person name="Cuomo C.A."/>
            <person name="Munoz J.F."/>
            <person name="Imamovic A."/>
            <person name="Priest M.E."/>
            <person name="Young S."/>
            <person name="Clay O.K."/>
            <person name="McEwen J.G."/>
        </authorList>
    </citation>
    <scope>NUCLEOTIDE SEQUENCE [LARGE SCALE GENOMIC DNA]</scope>
    <source>
        <strain evidence="7 8">UAMH 9510</strain>
    </source>
</reference>
<dbReference type="Pfam" id="PF07690">
    <property type="entry name" value="MFS_1"/>
    <property type="match status" value="1"/>
</dbReference>
<dbReference type="AlphaFoldDB" id="A0A1J9QDR4"/>
<comment type="caution">
    <text evidence="7">The sequence shown here is derived from an EMBL/GenBank/DDBJ whole genome shotgun (WGS) entry which is preliminary data.</text>
</comment>
<keyword evidence="4 6" id="KW-0472">Membrane</keyword>
<feature type="transmembrane region" description="Helical" evidence="6">
    <location>
        <begin position="546"/>
        <end position="568"/>
    </location>
</feature>
<evidence type="ECO:0000256" key="6">
    <source>
        <dbReference type="SAM" id="Phobius"/>
    </source>
</evidence>
<dbReference type="PANTHER" id="PTHR23501">
    <property type="entry name" value="MAJOR FACILITATOR SUPERFAMILY"/>
    <property type="match status" value="1"/>
</dbReference>
<comment type="subcellular location">
    <subcellularLocation>
        <location evidence="1">Membrane</location>
        <topology evidence="1">Multi-pass membrane protein</topology>
    </subcellularLocation>
</comment>
<sequence>MKEPREKFNDAVSDQHGAQTIVTGEQAGVQKARILSNIWTKKAFVLAYSTLLLTIFVNRFQVYTAVVYNAYATSSFSEHSLLSTAGVVSDITKLCAYPIIAKLGDVFGRAEGFAFSIAFSVVGSILYAACPNIETYLVAGIFDSIGDIGVLLTQQVFIADTTSFINRGFWSAVPESTTGIIAIYAGSLVADGVLNHSTWRWGYGMWALILPVCAIPLISIILIYENRAKRQYKVGTSVLSDSKNSYAVRVGRFLWHDLDILGAILLVAGFSLVLVPISLTGSASTADGWGKPSFIAMIVVGVVALIAFGVWDGKFAAYPFVPYRLLTNRTVIASCLLGGFDFCSYSIFTMFFPSYLQVAGGHSPGNASRINTSLNVAYQISRILTGILLRFSSRPQIWVYAGVPLCLLGQGLMIRFTNMPGGHVANTSSLVAAKVLVGVGRGLYHTASQVSVQAVVSKQQVAVATAVFLAWMTVGSAIGQRQASNTPIGSAIWRHTLPQKLTLYLPENAKGNATAIYESIVVARKFAHGTPARDAINQSYRELQKLLAIIGTAFLVPMIGLMFCMKSINLKHVTSQEEKGEQVEVEGQGASKGAN</sequence>
<evidence type="ECO:0000256" key="5">
    <source>
        <dbReference type="SAM" id="MobiDB-lite"/>
    </source>
</evidence>
<dbReference type="Proteomes" id="UP000182235">
    <property type="component" value="Unassembled WGS sequence"/>
</dbReference>
<organism evidence="7 8">
    <name type="scientific">Emergomyces pasteurianus Ep9510</name>
    <dbReference type="NCBI Taxonomy" id="1447872"/>
    <lineage>
        <taxon>Eukaryota</taxon>
        <taxon>Fungi</taxon>
        <taxon>Dikarya</taxon>
        <taxon>Ascomycota</taxon>
        <taxon>Pezizomycotina</taxon>
        <taxon>Eurotiomycetes</taxon>
        <taxon>Eurotiomycetidae</taxon>
        <taxon>Onygenales</taxon>
        <taxon>Ajellomycetaceae</taxon>
        <taxon>Emergomyces</taxon>
    </lineage>
</organism>
<evidence type="ECO:0000256" key="3">
    <source>
        <dbReference type="ARBA" id="ARBA00022989"/>
    </source>
</evidence>
<evidence type="ECO:0000256" key="1">
    <source>
        <dbReference type="ARBA" id="ARBA00004141"/>
    </source>
</evidence>
<dbReference type="SUPFAM" id="SSF103473">
    <property type="entry name" value="MFS general substrate transporter"/>
    <property type="match status" value="1"/>
</dbReference>
<dbReference type="Gene3D" id="1.20.1250.20">
    <property type="entry name" value="MFS general substrate transporter like domains"/>
    <property type="match status" value="2"/>
</dbReference>
<evidence type="ECO:0000256" key="4">
    <source>
        <dbReference type="ARBA" id="ARBA00023136"/>
    </source>
</evidence>
<feature type="transmembrane region" description="Helical" evidence="6">
    <location>
        <begin position="397"/>
        <end position="414"/>
    </location>
</feature>
<keyword evidence="8" id="KW-1185">Reference proteome</keyword>
<dbReference type="PANTHER" id="PTHR23501:SF87">
    <property type="entry name" value="SIDEROPHORE IRON TRANSPORTER 2"/>
    <property type="match status" value="1"/>
</dbReference>
<feature type="transmembrane region" description="Helical" evidence="6">
    <location>
        <begin position="293"/>
        <end position="311"/>
    </location>
</feature>
<dbReference type="GO" id="GO:0015343">
    <property type="term" value="F:siderophore-iron transmembrane transporter activity"/>
    <property type="evidence" value="ECO:0007669"/>
    <property type="project" value="TreeGrafter"/>
</dbReference>
<evidence type="ECO:0000313" key="7">
    <source>
        <dbReference type="EMBL" id="OJD14060.1"/>
    </source>
</evidence>
<name>A0A1J9QDR4_9EURO</name>
<feature type="region of interest" description="Disordered" evidence="5">
    <location>
        <begin position="576"/>
        <end position="595"/>
    </location>
</feature>
<protein>
    <recommendedName>
        <fullName evidence="9">Major facilitator superfamily (MFS) profile domain-containing protein</fullName>
    </recommendedName>
</protein>
<dbReference type="STRING" id="1447872.A0A1J9QDR4"/>
<feature type="transmembrane region" description="Helical" evidence="6">
    <location>
        <begin position="43"/>
        <end position="61"/>
    </location>
</feature>
<dbReference type="VEuPathDB" id="FungiDB:AJ78_05566"/>
<accession>A0A1J9QDR4</accession>
<feature type="transmembrane region" description="Helical" evidence="6">
    <location>
        <begin position="260"/>
        <end position="281"/>
    </location>
</feature>
<evidence type="ECO:0008006" key="9">
    <source>
        <dbReference type="Google" id="ProtNLM"/>
    </source>
</evidence>
<dbReference type="GO" id="GO:0005886">
    <property type="term" value="C:plasma membrane"/>
    <property type="evidence" value="ECO:0007669"/>
    <property type="project" value="TreeGrafter"/>
</dbReference>
<feature type="transmembrane region" description="Helical" evidence="6">
    <location>
        <begin position="112"/>
        <end position="129"/>
    </location>
</feature>
<keyword evidence="2 6" id="KW-0812">Transmembrane</keyword>
<keyword evidence="3 6" id="KW-1133">Transmembrane helix</keyword>